<evidence type="ECO:0000256" key="1">
    <source>
        <dbReference type="SAM" id="Coils"/>
    </source>
</evidence>
<accession>A0AAU9JHK0</accession>
<dbReference type="EMBL" id="CAJZBQ010000038">
    <property type="protein sequence ID" value="CAG9325436.1"/>
    <property type="molecule type" value="Genomic_DNA"/>
</dbReference>
<dbReference type="InterPro" id="IPR029016">
    <property type="entry name" value="GAF-like_dom_sf"/>
</dbReference>
<comment type="caution">
    <text evidence="3">The sequence shown here is derived from an EMBL/GenBank/DDBJ whole genome shotgun (WGS) entry which is preliminary data.</text>
</comment>
<evidence type="ECO:0000313" key="4">
    <source>
        <dbReference type="Proteomes" id="UP001162131"/>
    </source>
</evidence>
<protein>
    <recommendedName>
        <fullName evidence="5">GAF domain-containing protein</fullName>
    </recommendedName>
</protein>
<feature type="coiled-coil region" evidence="1">
    <location>
        <begin position="73"/>
        <end position="172"/>
    </location>
</feature>
<proteinExistence type="predicted"/>
<dbReference type="SUPFAM" id="SSF55781">
    <property type="entry name" value="GAF domain-like"/>
    <property type="match status" value="2"/>
</dbReference>
<name>A0AAU9JHK0_9CILI</name>
<sequence>MNKNLTGKSPLKSRYRPKSLSPIITPSHEYSFSSRSDMNAYVMPKIKNYELITTEATSPRNQVENKFSLIQQISQLERQHRADKVRIELLEKQVKDLEQQIENHKKLNKNFLEEKGATNGDVHALYHDLFITDLKQQMTEMNGEMETYKKQIDAAKKEAEIVKKENSQLCATLKRYRRMLSEAIQKPENSEIPDSSSVMSMMPTEKSSHKSILDQRHLNVTLDASKVTLNGLKNNLVSLGKLDRLSHAMAQLSKCEDLMQICKGLIRSTKSLIKCEKATIFIANSKAKDEYTKSFGQSSDFIGRARVGNNWILVHTHPNANQEDPIFKKLEELKFSIRNQDSLAAPVRVGKDLFLVIQCQDKHTTKNTKKIFSPVDEILVKSLAILVSLQIDRIIAKSQENLEQKHARQTAGLAAKISSSLTHKDIANRVRSVFPSYFDFECAGIVFVDNYLKELFTMCHDPNNDEYYGDQVLRFPYNMGITGEVIERGDISVIENPKMNFSYNPELDNVGGAQEAKNILMGCIKNWNGKIIAVIQLINKKGGFITDKDTKRLESLMEMIAASVTSAIISIEQFDLTIKAKKIIEAILHAVQDSDLVRTDGETAIMFNQIMSLKNQFSEWAKSKKPNKK</sequence>
<evidence type="ECO:0000256" key="2">
    <source>
        <dbReference type="SAM" id="MobiDB-lite"/>
    </source>
</evidence>
<dbReference type="AlphaFoldDB" id="A0AAU9JHK0"/>
<dbReference type="Gene3D" id="3.30.450.40">
    <property type="match status" value="2"/>
</dbReference>
<gene>
    <name evidence="3" type="ORF">BSTOLATCC_MIC38690</name>
</gene>
<feature type="region of interest" description="Disordered" evidence="2">
    <location>
        <begin position="1"/>
        <end position="20"/>
    </location>
</feature>
<organism evidence="3 4">
    <name type="scientific">Blepharisma stoltei</name>
    <dbReference type="NCBI Taxonomy" id="1481888"/>
    <lineage>
        <taxon>Eukaryota</taxon>
        <taxon>Sar</taxon>
        <taxon>Alveolata</taxon>
        <taxon>Ciliophora</taxon>
        <taxon>Postciliodesmatophora</taxon>
        <taxon>Heterotrichea</taxon>
        <taxon>Heterotrichida</taxon>
        <taxon>Blepharismidae</taxon>
        <taxon>Blepharisma</taxon>
    </lineage>
</organism>
<keyword evidence="1" id="KW-0175">Coiled coil</keyword>
<evidence type="ECO:0000313" key="3">
    <source>
        <dbReference type="EMBL" id="CAG9325436.1"/>
    </source>
</evidence>
<reference evidence="3" key="1">
    <citation type="submission" date="2021-09" db="EMBL/GenBank/DDBJ databases">
        <authorList>
            <consortium name="AG Swart"/>
            <person name="Singh M."/>
            <person name="Singh A."/>
            <person name="Seah K."/>
            <person name="Emmerich C."/>
        </authorList>
    </citation>
    <scope>NUCLEOTIDE SEQUENCE</scope>
    <source>
        <strain evidence="3">ATCC30299</strain>
    </source>
</reference>
<keyword evidence="4" id="KW-1185">Reference proteome</keyword>
<dbReference type="Proteomes" id="UP001162131">
    <property type="component" value="Unassembled WGS sequence"/>
</dbReference>
<evidence type="ECO:0008006" key="5">
    <source>
        <dbReference type="Google" id="ProtNLM"/>
    </source>
</evidence>